<keyword evidence="2" id="KW-0732">Signal</keyword>
<evidence type="ECO:0000313" key="3">
    <source>
        <dbReference type="EMBL" id="CDE32832.1"/>
    </source>
</evidence>
<reference evidence="3" key="1">
    <citation type="submission" date="2012-11" db="EMBL/GenBank/DDBJ databases">
        <title>Dependencies among metagenomic species, viruses, plasmids and units of genetic variation.</title>
        <authorList>
            <person name="Nielsen H.B."/>
            <person name="Almeida M."/>
            <person name="Juncker A.S."/>
            <person name="Rasmussen S."/>
            <person name="Li J."/>
            <person name="Sunagawa S."/>
            <person name="Plichta D."/>
            <person name="Gautier L."/>
            <person name="Le Chatelier E."/>
            <person name="Peletier E."/>
            <person name="Bonde I."/>
            <person name="Nielsen T."/>
            <person name="Manichanh C."/>
            <person name="Arumugam M."/>
            <person name="Batto J."/>
            <person name="Santos M.B.Q.D."/>
            <person name="Blom N."/>
            <person name="Borruel N."/>
            <person name="Burgdorf K.S."/>
            <person name="Boumezbeur F."/>
            <person name="Casellas F."/>
            <person name="Dore J."/>
            <person name="Guarner F."/>
            <person name="Hansen T."/>
            <person name="Hildebrand F."/>
            <person name="Kaas R.S."/>
            <person name="Kennedy S."/>
            <person name="Kristiansen K."/>
            <person name="Kultima J.R."/>
            <person name="Leonard P."/>
            <person name="Levenez F."/>
            <person name="Lund O."/>
            <person name="Moumen B."/>
            <person name="Le Paslier D."/>
            <person name="Pons N."/>
            <person name="Pedersen O."/>
            <person name="Prifti E."/>
            <person name="Qin J."/>
            <person name="Raes J."/>
            <person name="Tap J."/>
            <person name="Tims S."/>
            <person name="Ussery D.W."/>
            <person name="Yamada T."/>
            <person name="MetaHit consortium"/>
            <person name="Renault P."/>
            <person name="Sicheritz-Ponten T."/>
            <person name="Bork P."/>
            <person name="Wang J."/>
            <person name="Brunak S."/>
            <person name="Ehrlich S.D."/>
        </authorList>
    </citation>
    <scope>NUCLEOTIDE SEQUENCE [LARGE SCALE GENOMIC DNA]</scope>
</reference>
<name>R7H3R6_9BACT</name>
<dbReference type="EMBL" id="CBIT010000152">
    <property type="protein sequence ID" value="CDE32832.1"/>
    <property type="molecule type" value="Genomic_DNA"/>
</dbReference>
<evidence type="ECO:0008006" key="4">
    <source>
        <dbReference type="Google" id="ProtNLM"/>
    </source>
</evidence>
<dbReference type="AlphaFoldDB" id="R7H3R6"/>
<dbReference type="PROSITE" id="PS51257">
    <property type="entry name" value="PROKAR_LIPOPROTEIN"/>
    <property type="match status" value="1"/>
</dbReference>
<organism evidence="3">
    <name type="scientific">Leyella stercorea CAG:629</name>
    <dbReference type="NCBI Taxonomy" id="1263103"/>
    <lineage>
        <taxon>Bacteria</taxon>
        <taxon>Pseudomonadati</taxon>
        <taxon>Bacteroidota</taxon>
        <taxon>Bacteroidia</taxon>
        <taxon>Bacteroidales</taxon>
        <taxon>Prevotellaceae</taxon>
        <taxon>Leyella</taxon>
    </lineage>
</organism>
<keyword evidence="1" id="KW-0175">Coiled coil</keyword>
<dbReference type="STRING" id="1263103.BN741_01413"/>
<feature type="signal peptide" evidence="2">
    <location>
        <begin position="1"/>
        <end position="23"/>
    </location>
</feature>
<feature type="coiled-coil region" evidence="1">
    <location>
        <begin position="91"/>
        <end position="178"/>
    </location>
</feature>
<feature type="chain" id="PRO_5004434400" description="Lipoprotein" evidence="2">
    <location>
        <begin position="24"/>
        <end position="285"/>
    </location>
</feature>
<dbReference type="Proteomes" id="UP000018072">
    <property type="component" value="Unassembled WGS sequence"/>
</dbReference>
<dbReference type="RefSeq" id="WP_022430568.1">
    <property type="nucleotide sequence ID" value="NZ_FR899271.1"/>
</dbReference>
<comment type="caution">
    <text evidence="3">The sequence shown here is derived from an EMBL/GenBank/DDBJ whole genome shotgun (WGS) entry which is preliminary data.</text>
</comment>
<protein>
    <recommendedName>
        <fullName evidence="4">Lipoprotein</fullName>
    </recommendedName>
</protein>
<proteinExistence type="predicted"/>
<evidence type="ECO:0000256" key="1">
    <source>
        <dbReference type="SAM" id="Coils"/>
    </source>
</evidence>
<sequence length="285" mass="31962">MKKIKSSMLIVMIAIGFASFVSCNNNKNAQTADGSDSTAVVNEALEDQEVAEMSAFINSVASCLDSIQVQENMIFNHPEGTTDKQHMLAQLRSFKELLARKQQQIDALTAKNKAQEKSSKQTIANLQKMVEYLNAQLAEKTARIAELEELVQTKDVKIDELRYNVKELTNESDYLKEQNYQQDKELNKRYYCVGSKKELSEKGLLKGGFLKKKKVNNAAIDKSLFKVVDVRSFKTLKLQSKKPKVVSGNPQGSYTIEKNGDGTSTLTIVDAEKFWNASAFLIIEL</sequence>
<accession>R7H3R6</accession>
<evidence type="ECO:0000256" key="2">
    <source>
        <dbReference type="SAM" id="SignalP"/>
    </source>
</evidence>
<gene>
    <name evidence="3" type="ORF">BN741_01413</name>
</gene>